<proteinExistence type="predicted"/>
<dbReference type="Gene3D" id="3.40.390.10">
    <property type="entry name" value="Collagenase (Catalytic Domain)"/>
    <property type="match status" value="1"/>
</dbReference>
<evidence type="ECO:0000313" key="3">
    <source>
        <dbReference type="EMBL" id="NER58876.1"/>
    </source>
</evidence>
<dbReference type="AlphaFoldDB" id="A0A6B3NTJ5"/>
<comment type="caution">
    <text evidence="4">The sequence shown here is derived from an EMBL/GenBank/DDBJ whole genome shotgun (WGS) entry which is preliminary data.</text>
</comment>
<dbReference type="GO" id="GO:0004222">
    <property type="term" value="F:metalloendopeptidase activity"/>
    <property type="evidence" value="ECO:0007669"/>
    <property type="project" value="InterPro"/>
</dbReference>
<feature type="domain" description="Peptidase M12A" evidence="2">
    <location>
        <begin position="141"/>
        <end position="210"/>
    </location>
</feature>
<keyword evidence="6" id="KW-1185">Reference proteome</keyword>
<dbReference type="Proteomes" id="UP000482634">
    <property type="component" value="Unassembled WGS sequence"/>
</dbReference>
<dbReference type="EMBL" id="JAAHBU010000002">
    <property type="protein sequence ID" value="NER62634.1"/>
    <property type="molecule type" value="Genomic_DNA"/>
</dbReference>
<dbReference type="RefSeq" id="WP_163940228.1">
    <property type="nucleotide sequence ID" value="NZ_JAAHBU010000002.1"/>
</dbReference>
<gene>
    <name evidence="3" type="ORF">G3435_00605</name>
    <name evidence="4" type="ORF">G3436_00305</name>
</gene>
<dbReference type="InterPro" id="IPR001506">
    <property type="entry name" value="Peptidase_M12A"/>
</dbReference>
<feature type="region of interest" description="Disordered" evidence="1">
    <location>
        <begin position="1"/>
        <end position="42"/>
    </location>
</feature>
<sequence>MSKHLYCSTQRCDDPQQSREAALEENPLNEPASPTGGRRKRGVTVHSRLWAPGRQLRIAFEGDVACDVQQAVMSVACQWTCYGNISFVLIQDLARAHIRIQMLPSGSDINRSYIGTDALRANDPTMTLSEWPGDEHFVRNVLHEFGHVLGLEHEHQHPDADIPWNTEKLLAAAQAGGLSEADIRRDFLDRIERRGSLLRPYDRDSIMHYPIPNGATLGDWSVGVNAVLSEGDKALMGLAYPYP</sequence>
<dbReference type="EMBL" id="JAAHBV010000010">
    <property type="protein sequence ID" value="NER58876.1"/>
    <property type="molecule type" value="Genomic_DNA"/>
</dbReference>
<evidence type="ECO:0000313" key="5">
    <source>
        <dbReference type="Proteomes" id="UP000480410"/>
    </source>
</evidence>
<organism evidence="4 6">
    <name type="scientific">Pseudomonas brassicae</name>
    <dbReference type="NCBI Taxonomy" id="2708063"/>
    <lineage>
        <taxon>Bacteria</taxon>
        <taxon>Pseudomonadati</taxon>
        <taxon>Pseudomonadota</taxon>
        <taxon>Gammaproteobacteria</taxon>
        <taxon>Pseudomonadales</taxon>
        <taxon>Pseudomonadaceae</taxon>
        <taxon>Pseudomonas</taxon>
    </lineage>
</organism>
<evidence type="ECO:0000259" key="2">
    <source>
        <dbReference type="Pfam" id="PF01400"/>
    </source>
</evidence>
<evidence type="ECO:0000313" key="6">
    <source>
        <dbReference type="Proteomes" id="UP000482634"/>
    </source>
</evidence>
<evidence type="ECO:0000256" key="1">
    <source>
        <dbReference type="SAM" id="MobiDB-lite"/>
    </source>
</evidence>
<dbReference type="GO" id="GO:0006508">
    <property type="term" value="P:proteolysis"/>
    <property type="evidence" value="ECO:0007669"/>
    <property type="project" value="InterPro"/>
</dbReference>
<accession>A0A6B3NTJ5</accession>
<dbReference type="InterPro" id="IPR024079">
    <property type="entry name" value="MetalloPept_cat_dom_sf"/>
</dbReference>
<name>A0A6B3NTJ5_9PSED</name>
<dbReference type="SUPFAM" id="SSF55486">
    <property type="entry name" value="Metalloproteases ('zincins'), catalytic domain"/>
    <property type="match status" value="1"/>
</dbReference>
<dbReference type="Pfam" id="PF01400">
    <property type="entry name" value="Astacin"/>
    <property type="match status" value="1"/>
</dbReference>
<evidence type="ECO:0000313" key="4">
    <source>
        <dbReference type="EMBL" id="NER62634.1"/>
    </source>
</evidence>
<reference evidence="5 6" key="1">
    <citation type="submission" date="2020-02" db="EMBL/GenBank/DDBJ databases">
        <title>Broccoli isolated Pseudomonas sp.</title>
        <authorList>
            <person name="Fujikawa T."/>
            <person name="Sawada H."/>
        </authorList>
    </citation>
    <scope>NUCLEOTIDE SEQUENCE [LARGE SCALE GENOMIC DNA]</scope>
    <source>
        <strain evidence="4 6">MAFF212427</strain>
        <strain evidence="3 5">MAFF212428</strain>
    </source>
</reference>
<accession>A0A6M0CMV9</accession>
<dbReference type="Proteomes" id="UP000480410">
    <property type="component" value="Unassembled WGS sequence"/>
</dbReference>
<protein>
    <submittedName>
        <fullName evidence="4">Peptidase M12</fullName>
    </submittedName>
</protein>